<gene>
    <name evidence="1" type="ORF">LIER_28509</name>
</gene>
<protein>
    <submittedName>
        <fullName evidence="1">Uncharacterized protein</fullName>
    </submittedName>
</protein>
<evidence type="ECO:0000313" key="1">
    <source>
        <dbReference type="EMBL" id="GAA0175317.1"/>
    </source>
</evidence>
<organism evidence="1 2">
    <name type="scientific">Lithospermum erythrorhizon</name>
    <name type="common">Purple gromwell</name>
    <name type="synonym">Lithospermum officinale var. erythrorhizon</name>
    <dbReference type="NCBI Taxonomy" id="34254"/>
    <lineage>
        <taxon>Eukaryota</taxon>
        <taxon>Viridiplantae</taxon>
        <taxon>Streptophyta</taxon>
        <taxon>Embryophyta</taxon>
        <taxon>Tracheophyta</taxon>
        <taxon>Spermatophyta</taxon>
        <taxon>Magnoliopsida</taxon>
        <taxon>eudicotyledons</taxon>
        <taxon>Gunneridae</taxon>
        <taxon>Pentapetalae</taxon>
        <taxon>asterids</taxon>
        <taxon>lamiids</taxon>
        <taxon>Boraginales</taxon>
        <taxon>Boraginaceae</taxon>
        <taxon>Boraginoideae</taxon>
        <taxon>Lithospermeae</taxon>
        <taxon>Lithospermum</taxon>
    </lineage>
</organism>
<sequence>MRELLDFGDQGRDRAIVKMQKYKQTMVKLYNRRVKNRQFVAGDLVLRMFKASKAKDKNKLNPKWEGPKRVKKVVGPETYILEELLGKEIEHTWHETPHHVLRLAKAEVEIFNLCLKYAYLLLQPLSFTLINLRGLSSVG</sequence>
<accession>A0AAV3RLY0</accession>
<dbReference type="AlphaFoldDB" id="A0AAV3RLY0"/>
<keyword evidence="2" id="KW-1185">Reference proteome</keyword>
<comment type="caution">
    <text evidence="1">The sequence shown here is derived from an EMBL/GenBank/DDBJ whole genome shotgun (WGS) entry which is preliminary data.</text>
</comment>
<evidence type="ECO:0000313" key="2">
    <source>
        <dbReference type="Proteomes" id="UP001454036"/>
    </source>
</evidence>
<name>A0AAV3RLY0_LITER</name>
<reference evidence="1 2" key="1">
    <citation type="submission" date="2024-01" db="EMBL/GenBank/DDBJ databases">
        <title>The complete chloroplast genome sequence of Lithospermum erythrorhizon: insights into the phylogenetic relationship among Boraginaceae species and the maternal lineages of purple gromwells.</title>
        <authorList>
            <person name="Okada T."/>
            <person name="Watanabe K."/>
        </authorList>
    </citation>
    <scope>NUCLEOTIDE SEQUENCE [LARGE SCALE GENOMIC DNA]</scope>
</reference>
<dbReference type="Proteomes" id="UP001454036">
    <property type="component" value="Unassembled WGS sequence"/>
</dbReference>
<proteinExistence type="predicted"/>
<dbReference type="EMBL" id="BAABME010009524">
    <property type="protein sequence ID" value="GAA0175317.1"/>
    <property type="molecule type" value="Genomic_DNA"/>
</dbReference>